<accession>D5CRD9</accession>
<comment type="similarity">
    <text evidence="1 2">Belongs to the enoyl-CoA hydratase/isomerase family.</text>
</comment>
<evidence type="ECO:0000313" key="3">
    <source>
        <dbReference type="EMBL" id="ADE11525.1"/>
    </source>
</evidence>
<dbReference type="Gene3D" id="6.20.390.30">
    <property type="match status" value="1"/>
</dbReference>
<dbReference type="PANTHER" id="PTHR11941:SF54">
    <property type="entry name" value="ENOYL-COA HYDRATASE, MITOCHONDRIAL"/>
    <property type="match status" value="1"/>
</dbReference>
<dbReference type="HOGENOM" id="CLU_955203_0_0_4"/>
<dbReference type="NCBIfam" id="NF006452">
    <property type="entry name" value="PRK08788.1"/>
    <property type="match status" value="1"/>
</dbReference>
<dbReference type="eggNOG" id="COG1024">
    <property type="taxonomic scope" value="Bacteria"/>
</dbReference>
<dbReference type="PROSITE" id="PS00166">
    <property type="entry name" value="ENOYL_COA_HYDRATASE"/>
    <property type="match status" value="1"/>
</dbReference>
<dbReference type="STRING" id="580332.Slit_1288"/>
<dbReference type="InterPro" id="IPR029045">
    <property type="entry name" value="ClpP/crotonase-like_dom_sf"/>
</dbReference>
<dbReference type="PANTHER" id="PTHR11941">
    <property type="entry name" value="ENOYL-COA HYDRATASE-RELATED"/>
    <property type="match status" value="1"/>
</dbReference>
<keyword evidence="4" id="KW-1185">Reference proteome</keyword>
<dbReference type="InterPro" id="IPR018376">
    <property type="entry name" value="Enoyl-CoA_hyd/isom_CS"/>
</dbReference>
<evidence type="ECO:0000256" key="2">
    <source>
        <dbReference type="RuleBase" id="RU003707"/>
    </source>
</evidence>
<proteinExistence type="inferred from homology"/>
<dbReference type="SUPFAM" id="SSF52096">
    <property type="entry name" value="ClpP/crotonase"/>
    <property type="match status" value="1"/>
</dbReference>
<dbReference type="Gene3D" id="3.90.226.10">
    <property type="entry name" value="2-enoyl-CoA Hydratase, Chain A, domain 1"/>
    <property type="match status" value="1"/>
</dbReference>
<protein>
    <submittedName>
        <fullName evidence="3">Enoyl-CoA hydratase/isomerase</fullName>
    </submittedName>
</protein>
<evidence type="ECO:0000313" key="4">
    <source>
        <dbReference type="Proteomes" id="UP000001625"/>
    </source>
</evidence>
<keyword evidence="3" id="KW-0413">Isomerase</keyword>
<dbReference type="RefSeq" id="WP_013029423.1">
    <property type="nucleotide sequence ID" value="NC_013959.1"/>
</dbReference>
<dbReference type="OrthoDB" id="9802362at2"/>
<dbReference type="EMBL" id="CP001965">
    <property type="protein sequence ID" value="ADE11525.1"/>
    <property type="molecule type" value="Genomic_DNA"/>
</dbReference>
<dbReference type="Proteomes" id="UP000001625">
    <property type="component" value="Chromosome"/>
</dbReference>
<dbReference type="GO" id="GO:0016853">
    <property type="term" value="F:isomerase activity"/>
    <property type="evidence" value="ECO:0007669"/>
    <property type="project" value="UniProtKB-KW"/>
</dbReference>
<reference evidence="3 4" key="1">
    <citation type="submission" date="2010-03" db="EMBL/GenBank/DDBJ databases">
        <title>Complete sequence of Sideroxydans lithotrophicus ES-1.</title>
        <authorList>
            <consortium name="US DOE Joint Genome Institute"/>
            <person name="Lucas S."/>
            <person name="Copeland A."/>
            <person name="Lapidus A."/>
            <person name="Cheng J.-F."/>
            <person name="Bruce D."/>
            <person name="Goodwin L."/>
            <person name="Pitluck S."/>
            <person name="Munk A.C."/>
            <person name="Detter J.C."/>
            <person name="Han C."/>
            <person name="Tapia R."/>
            <person name="Larimer F."/>
            <person name="Land M."/>
            <person name="Hauser L."/>
            <person name="Kyrpides N."/>
            <person name="Ivanova N."/>
            <person name="Emerson D."/>
            <person name="Woyke T."/>
        </authorList>
    </citation>
    <scope>NUCLEOTIDE SEQUENCE [LARGE SCALE GENOMIC DNA]</scope>
    <source>
        <strain evidence="3 4">ES-1</strain>
    </source>
</reference>
<dbReference type="AlphaFoldDB" id="D5CRD9"/>
<gene>
    <name evidence="3" type="ordered locus">Slit_1288</name>
</gene>
<sequence>MQQVSRMHHPLEKEFTHLTVRFDSERGVLWTLLDPKNVPCFNLELLGQLRSHHDEIETQGSRMPDVAQGHEIRYSVLASLTPGVFNLGGQLALFRELIRSRNRDALLHYATKCIDVIYQRVHHFGLPLATITLLQGDALGGGFEAALTSDIIIAERSSQMGFPEILFNLFPGMGAYSLVARKVNPKFAEKMILSGKIYSAEELHEAGLIDILVEDGKGVEAVNDYVKKQERRSNGFLAVQKARHRFNPVTQQELMDITTVWVDAALKLNEKDLKVMDRFVRSQEKLFLQPQVLPSMSTAA</sequence>
<dbReference type="CDD" id="cd06558">
    <property type="entry name" value="crotonase-like"/>
    <property type="match status" value="1"/>
</dbReference>
<organism evidence="3 4">
    <name type="scientific">Sideroxydans lithotrophicus (strain ES-1)</name>
    <dbReference type="NCBI Taxonomy" id="580332"/>
    <lineage>
        <taxon>Bacteria</taxon>
        <taxon>Pseudomonadati</taxon>
        <taxon>Pseudomonadota</taxon>
        <taxon>Betaproteobacteria</taxon>
        <taxon>Nitrosomonadales</taxon>
        <taxon>Gallionellaceae</taxon>
        <taxon>Sideroxydans</taxon>
    </lineage>
</organism>
<evidence type="ECO:0000256" key="1">
    <source>
        <dbReference type="ARBA" id="ARBA00005254"/>
    </source>
</evidence>
<name>D5CRD9_SIDLE</name>
<dbReference type="InterPro" id="IPR001753">
    <property type="entry name" value="Enoyl-CoA_hydra/iso"/>
</dbReference>
<dbReference type="Pfam" id="PF00378">
    <property type="entry name" value="ECH_1"/>
    <property type="match status" value="1"/>
</dbReference>
<dbReference type="KEGG" id="slt:Slit_1288"/>
<dbReference type="GO" id="GO:0006635">
    <property type="term" value="P:fatty acid beta-oxidation"/>
    <property type="evidence" value="ECO:0007669"/>
    <property type="project" value="TreeGrafter"/>
</dbReference>